<evidence type="ECO:0000259" key="5">
    <source>
        <dbReference type="PROSITE" id="PS50977"/>
    </source>
</evidence>
<dbReference type="EMBL" id="AYXG01000197">
    <property type="protein sequence ID" value="EWC59595.1"/>
    <property type="molecule type" value="Genomic_DNA"/>
</dbReference>
<dbReference type="OrthoDB" id="3295174at2"/>
<dbReference type="GO" id="GO:0003700">
    <property type="term" value="F:DNA-binding transcription factor activity"/>
    <property type="evidence" value="ECO:0007669"/>
    <property type="project" value="TreeGrafter"/>
</dbReference>
<dbReference type="Pfam" id="PF21597">
    <property type="entry name" value="TetR_C_43"/>
    <property type="match status" value="1"/>
</dbReference>
<dbReference type="STRING" id="909613.UO65_5136"/>
<dbReference type="PATRIC" id="fig|909613.9.peg.5133"/>
<evidence type="ECO:0000256" key="2">
    <source>
        <dbReference type="ARBA" id="ARBA00023125"/>
    </source>
</evidence>
<feature type="DNA-binding region" description="H-T-H motif" evidence="4">
    <location>
        <begin position="36"/>
        <end position="55"/>
    </location>
</feature>
<dbReference type="Pfam" id="PF00440">
    <property type="entry name" value="TetR_N"/>
    <property type="match status" value="1"/>
</dbReference>
<feature type="domain" description="HTH tetR-type" evidence="5">
    <location>
        <begin position="11"/>
        <end position="73"/>
    </location>
</feature>
<dbReference type="PANTHER" id="PTHR30055:SF234">
    <property type="entry name" value="HTH-TYPE TRANSCRIPTIONAL REGULATOR BETI"/>
    <property type="match status" value="1"/>
</dbReference>
<dbReference type="eggNOG" id="COG1309">
    <property type="taxonomic scope" value="Bacteria"/>
</dbReference>
<dbReference type="AlphaFoldDB" id="W7IFF9"/>
<dbReference type="RefSeq" id="WP_035287045.1">
    <property type="nucleotide sequence ID" value="NZ_AYXG01000197.1"/>
</dbReference>
<dbReference type="SUPFAM" id="SSF46689">
    <property type="entry name" value="Homeodomain-like"/>
    <property type="match status" value="1"/>
</dbReference>
<evidence type="ECO:0000313" key="6">
    <source>
        <dbReference type="EMBL" id="EWC59595.1"/>
    </source>
</evidence>
<dbReference type="PROSITE" id="PS50977">
    <property type="entry name" value="HTH_TETR_2"/>
    <property type="match status" value="1"/>
</dbReference>
<evidence type="ECO:0000256" key="3">
    <source>
        <dbReference type="ARBA" id="ARBA00023163"/>
    </source>
</evidence>
<dbReference type="InterPro" id="IPR050109">
    <property type="entry name" value="HTH-type_TetR-like_transc_reg"/>
</dbReference>
<accession>W7IFF9</accession>
<dbReference type="GO" id="GO:0000976">
    <property type="term" value="F:transcription cis-regulatory region binding"/>
    <property type="evidence" value="ECO:0007669"/>
    <property type="project" value="TreeGrafter"/>
</dbReference>
<evidence type="ECO:0000256" key="1">
    <source>
        <dbReference type="ARBA" id="ARBA00023015"/>
    </source>
</evidence>
<name>W7IFF9_9PSEU</name>
<dbReference type="SUPFAM" id="SSF48498">
    <property type="entry name" value="Tetracyclin repressor-like, C-terminal domain"/>
    <property type="match status" value="1"/>
</dbReference>
<evidence type="ECO:0000256" key="4">
    <source>
        <dbReference type="PROSITE-ProRule" id="PRU00335"/>
    </source>
</evidence>
<evidence type="ECO:0000313" key="7">
    <source>
        <dbReference type="Proteomes" id="UP000019277"/>
    </source>
</evidence>
<dbReference type="Gene3D" id="1.10.357.10">
    <property type="entry name" value="Tetracycline Repressor, domain 2"/>
    <property type="match status" value="1"/>
</dbReference>
<keyword evidence="1" id="KW-0805">Transcription regulation</keyword>
<keyword evidence="2 4" id="KW-0238">DNA-binding</keyword>
<keyword evidence="7" id="KW-1185">Reference proteome</keyword>
<protein>
    <submittedName>
        <fullName evidence="6">Transcriptional regulator, TetR family</fullName>
    </submittedName>
</protein>
<reference evidence="6 7" key="1">
    <citation type="journal article" date="2014" name="Genome Announc.">
        <title>Draft Genome Sequence of the Antitrypanosomally Active Sponge-Associated Bacterium Actinokineospora sp. Strain EG49.</title>
        <authorList>
            <person name="Harjes J."/>
            <person name="Ryu T."/>
            <person name="Abdelmohsen U.R."/>
            <person name="Moitinho-Silva L."/>
            <person name="Horn H."/>
            <person name="Ravasi T."/>
            <person name="Hentschel U."/>
        </authorList>
    </citation>
    <scope>NUCLEOTIDE SEQUENCE [LARGE SCALE GENOMIC DNA]</scope>
    <source>
        <strain evidence="6 7">EG49</strain>
    </source>
</reference>
<dbReference type="PANTHER" id="PTHR30055">
    <property type="entry name" value="HTH-TYPE TRANSCRIPTIONAL REGULATOR RUTR"/>
    <property type="match status" value="1"/>
</dbReference>
<dbReference type="InterPro" id="IPR009057">
    <property type="entry name" value="Homeodomain-like_sf"/>
</dbReference>
<gene>
    <name evidence="6" type="ORF">UO65_5136</name>
</gene>
<dbReference type="InterPro" id="IPR049445">
    <property type="entry name" value="TetR_SbtR-like_C"/>
</dbReference>
<dbReference type="InterPro" id="IPR001647">
    <property type="entry name" value="HTH_TetR"/>
</dbReference>
<dbReference type="InterPro" id="IPR036271">
    <property type="entry name" value="Tet_transcr_reg_TetR-rel_C_sf"/>
</dbReference>
<comment type="caution">
    <text evidence="6">The sequence shown here is derived from an EMBL/GenBank/DDBJ whole genome shotgun (WGS) entry which is preliminary data.</text>
</comment>
<organism evidence="6 7">
    <name type="scientific">Actinokineospora spheciospongiae</name>
    <dbReference type="NCBI Taxonomy" id="909613"/>
    <lineage>
        <taxon>Bacteria</taxon>
        <taxon>Bacillati</taxon>
        <taxon>Actinomycetota</taxon>
        <taxon>Actinomycetes</taxon>
        <taxon>Pseudonocardiales</taxon>
        <taxon>Pseudonocardiaceae</taxon>
        <taxon>Actinokineospora</taxon>
    </lineage>
</organism>
<keyword evidence="3" id="KW-0804">Transcription</keyword>
<dbReference type="Proteomes" id="UP000019277">
    <property type="component" value="Unassembled WGS sequence"/>
</dbReference>
<proteinExistence type="predicted"/>
<sequence length="186" mass="19899">MSARAHRSDAVANRDRIVAEARAVLGESPGAAGELRLHLIAKAAGVGQGTLYRHFPTREHLLAEVYRLELGELVDAVPALLAGHPPVEALARWLQRLVDYARVKRGVVAAIEATAWQDLHAGNHGRLDEALTTLLEAGAATGELREDVTAADVILLLGALSRVPEPGWDARAGTLVAVILDGLRRR</sequence>